<name>A0A1X2H691_SYNRA</name>
<keyword evidence="5" id="KW-1185">Reference proteome</keyword>
<dbReference type="OrthoDB" id="2204056at2759"/>
<keyword evidence="2" id="KW-0472">Membrane</keyword>
<dbReference type="InterPro" id="IPR016181">
    <property type="entry name" value="Acyl_CoA_acyltransferase"/>
</dbReference>
<dbReference type="CDD" id="cd04301">
    <property type="entry name" value="NAT_SF"/>
    <property type="match status" value="1"/>
</dbReference>
<comment type="caution">
    <text evidence="4">The sequence shown here is derived from an EMBL/GenBank/DDBJ whole genome shotgun (WGS) entry which is preliminary data.</text>
</comment>
<dbReference type="PROSITE" id="PS51186">
    <property type="entry name" value="GNAT"/>
    <property type="match status" value="1"/>
</dbReference>
<dbReference type="PANTHER" id="PTHR13947:SF37">
    <property type="entry name" value="LD18367P"/>
    <property type="match status" value="1"/>
</dbReference>
<evidence type="ECO:0000259" key="3">
    <source>
        <dbReference type="PROSITE" id="PS51186"/>
    </source>
</evidence>
<feature type="domain" description="N-acetyltransferase" evidence="3">
    <location>
        <begin position="98"/>
        <end position="307"/>
    </location>
</feature>
<dbReference type="Gene3D" id="3.40.630.30">
    <property type="match status" value="1"/>
</dbReference>
<proteinExistence type="predicted"/>
<dbReference type="Proteomes" id="UP000242180">
    <property type="component" value="Unassembled WGS sequence"/>
</dbReference>
<dbReference type="EMBL" id="MCGN01000008">
    <property type="protein sequence ID" value="ORY93960.1"/>
    <property type="molecule type" value="Genomic_DNA"/>
</dbReference>
<sequence length="419" mass="48076">MPDSSKSPKLILRTYQGEDKEGVRQLFSSTHYALVPEGIRRKLWSPMTWVLWFGVYSLLLAGVPRVLFGAERDKDTWTEFFIKLFLSSSWAAVGFILLYFKTERHDLRERVQAGLENDLKDPEVHYLNWRVDGDSRERRPSQEQMPSHFWVLTVDDALAGMVGLACYDDRVMSRCPPAGNALQQFGASFFQSIGRPVPDFCKPERTMDIFAEPSEPRTATMTRLAVENSYQNCGLSTLLISRLMTWAGEHGIEKIYAHTNELEMGAEQILFKRHGFKLVDKQKLDWFGKYKATWVCEVQPWLEKNKDTTGYYKRARTTHLSQQQTKRTPGIRTNETSILYADGLGRANGKQLIRMEPSSEDYQHSMDDTEKLIDEMASALKMDLLPKENANTTTAYRLAIYDVQCVRNLAPLHCAPALH</sequence>
<dbReference type="OMA" id="EVCGMIG"/>
<evidence type="ECO:0000256" key="1">
    <source>
        <dbReference type="ARBA" id="ARBA00022679"/>
    </source>
</evidence>
<evidence type="ECO:0000313" key="5">
    <source>
        <dbReference type="Proteomes" id="UP000242180"/>
    </source>
</evidence>
<organism evidence="4 5">
    <name type="scientific">Syncephalastrum racemosum</name>
    <name type="common">Filamentous fungus</name>
    <dbReference type="NCBI Taxonomy" id="13706"/>
    <lineage>
        <taxon>Eukaryota</taxon>
        <taxon>Fungi</taxon>
        <taxon>Fungi incertae sedis</taxon>
        <taxon>Mucoromycota</taxon>
        <taxon>Mucoromycotina</taxon>
        <taxon>Mucoromycetes</taxon>
        <taxon>Mucorales</taxon>
        <taxon>Syncephalastraceae</taxon>
        <taxon>Syncephalastrum</taxon>
    </lineage>
</organism>
<dbReference type="Pfam" id="PF00583">
    <property type="entry name" value="Acetyltransf_1"/>
    <property type="match status" value="1"/>
</dbReference>
<accession>A0A1X2H691</accession>
<feature type="transmembrane region" description="Helical" evidence="2">
    <location>
        <begin position="49"/>
        <end position="68"/>
    </location>
</feature>
<dbReference type="AlphaFoldDB" id="A0A1X2H691"/>
<evidence type="ECO:0000256" key="2">
    <source>
        <dbReference type="SAM" id="Phobius"/>
    </source>
</evidence>
<dbReference type="InParanoid" id="A0A1X2H691"/>
<keyword evidence="2" id="KW-1133">Transmembrane helix</keyword>
<reference evidence="4 5" key="1">
    <citation type="submission" date="2016-07" db="EMBL/GenBank/DDBJ databases">
        <title>Pervasive Adenine N6-methylation of Active Genes in Fungi.</title>
        <authorList>
            <consortium name="DOE Joint Genome Institute"/>
            <person name="Mondo S.J."/>
            <person name="Dannebaum R.O."/>
            <person name="Kuo R.C."/>
            <person name="Labutti K."/>
            <person name="Haridas S."/>
            <person name="Kuo A."/>
            <person name="Salamov A."/>
            <person name="Ahrendt S.R."/>
            <person name="Lipzen A."/>
            <person name="Sullivan W."/>
            <person name="Andreopoulos W.B."/>
            <person name="Clum A."/>
            <person name="Lindquist E."/>
            <person name="Daum C."/>
            <person name="Ramamoorthy G.K."/>
            <person name="Gryganskyi A."/>
            <person name="Culley D."/>
            <person name="Magnuson J.K."/>
            <person name="James T.Y."/>
            <person name="O'Malley M.A."/>
            <person name="Stajich J.E."/>
            <person name="Spatafora J.W."/>
            <person name="Visel A."/>
            <person name="Grigoriev I.V."/>
        </authorList>
    </citation>
    <scope>NUCLEOTIDE SEQUENCE [LARGE SCALE GENOMIC DNA]</scope>
    <source>
        <strain evidence="4 5">NRRL 2496</strain>
    </source>
</reference>
<dbReference type="InterPro" id="IPR050769">
    <property type="entry name" value="NAT_camello-type"/>
</dbReference>
<dbReference type="InterPro" id="IPR000182">
    <property type="entry name" value="GNAT_dom"/>
</dbReference>
<gene>
    <name evidence="4" type="ORF">BCR43DRAFT_526379</name>
</gene>
<evidence type="ECO:0000313" key="4">
    <source>
        <dbReference type="EMBL" id="ORY93960.1"/>
    </source>
</evidence>
<feature type="transmembrane region" description="Helical" evidence="2">
    <location>
        <begin position="80"/>
        <end position="100"/>
    </location>
</feature>
<dbReference type="GO" id="GO:0008080">
    <property type="term" value="F:N-acetyltransferase activity"/>
    <property type="evidence" value="ECO:0007669"/>
    <property type="project" value="InterPro"/>
</dbReference>
<protein>
    <recommendedName>
        <fullName evidence="3">N-acetyltransferase domain-containing protein</fullName>
    </recommendedName>
</protein>
<keyword evidence="2" id="KW-0812">Transmembrane</keyword>
<dbReference type="SUPFAM" id="SSF55729">
    <property type="entry name" value="Acyl-CoA N-acyltransferases (Nat)"/>
    <property type="match status" value="1"/>
</dbReference>
<keyword evidence="1" id="KW-0808">Transferase</keyword>
<dbReference type="PANTHER" id="PTHR13947">
    <property type="entry name" value="GNAT FAMILY N-ACETYLTRANSFERASE"/>
    <property type="match status" value="1"/>
</dbReference>